<dbReference type="Pfam" id="PF04542">
    <property type="entry name" value="Sigma70_r2"/>
    <property type="match status" value="1"/>
</dbReference>
<dbReference type="PANTHER" id="PTHR43133">
    <property type="entry name" value="RNA POLYMERASE ECF-TYPE SIGMA FACTO"/>
    <property type="match status" value="1"/>
</dbReference>
<dbReference type="Pfam" id="PF08281">
    <property type="entry name" value="Sigma70_r4_2"/>
    <property type="match status" value="1"/>
</dbReference>
<evidence type="ECO:0000259" key="7">
    <source>
        <dbReference type="Pfam" id="PF04542"/>
    </source>
</evidence>
<evidence type="ECO:0000313" key="9">
    <source>
        <dbReference type="EMBL" id="MFD1951966.1"/>
    </source>
</evidence>
<keyword evidence="10" id="KW-1185">Reference proteome</keyword>
<dbReference type="Gene3D" id="1.10.10.10">
    <property type="entry name" value="Winged helix-like DNA-binding domain superfamily/Winged helix DNA-binding domain"/>
    <property type="match status" value="1"/>
</dbReference>
<name>A0ABW4U0Y5_9SPHN</name>
<dbReference type="RefSeq" id="WP_380931156.1">
    <property type="nucleotide sequence ID" value="NZ_JBHUGS010000004.1"/>
</dbReference>
<dbReference type="InterPro" id="IPR039425">
    <property type="entry name" value="RNA_pol_sigma-70-like"/>
</dbReference>
<dbReference type="InterPro" id="IPR013324">
    <property type="entry name" value="RNA_pol_sigma_r3/r4-like"/>
</dbReference>
<keyword evidence="5 6" id="KW-0804">Transcription</keyword>
<dbReference type="InterPro" id="IPR014284">
    <property type="entry name" value="RNA_pol_sigma-70_dom"/>
</dbReference>
<dbReference type="InterPro" id="IPR000838">
    <property type="entry name" value="RNA_pol_sigma70_ECF_CS"/>
</dbReference>
<organism evidence="9 10">
    <name type="scientific">Sphingomonas arantia</name>
    <dbReference type="NCBI Taxonomy" id="1460676"/>
    <lineage>
        <taxon>Bacteria</taxon>
        <taxon>Pseudomonadati</taxon>
        <taxon>Pseudomonadota</taxon>
        <taxon>Alphaproteobacteria</taxon>
        <taxon>Sphingomonadales</taxon>
        <taxon>Sphingomonadaceae</taxon>
        <taxon>Sphingomonas</taxon>
    </lineage>
</organism>
<accession>A0ABW4U0Y5</accession>
<comment type="similarity">
    <text evidence="1 6">Belongs to the sigma-70 factor family. ECF subfamily.</text>
</comment>
<dbReference type="CDD" id="cd06171">
    <property type="entry name" value="Sigma70_r4"/>
    <property type="match status" value="1"/>
</dbReference>
<dbReference type="InterPro" id="IPR013249">
    <property type="entry name" value="RNA_pol_sigma70_r4_t2"/>
</dbReference>
<dbReference type="InterPro" id="IPR007627">
    <property type="entry name" value="RNA_pol_sigma70_r2"/>
</dbReference>
<protein>
    <recommendedName>
        <fullName evidence="6">RNA polymerase sigma factor</fullName>
    </recommendedName>
</protein>
<feature type="domain" description="RNA polymerase sigma factor 70 region 4 type 2" evidence="8">
    <location>
        <begin position="130"/>
        <end position="181"/>
    </location>
</feature>
<proteinExistence type="inferred from homology"/>
<evidence type="ECO:0000256" key="2">
    <source>
        <dbReference type="ARBA" id="ARBA00023015"/>
    </source>
</evidence>
<comment type="caution">
    <text evidence="9">The sequence shown here is derived from an EMBL/GenBank/DDBJ whole genome shotgun (WGS) entry which is preliminary data.</text>
</comment>
<gene>
    <name evidence="9" type="ORF">ACFSGX_14430</name>
</gene>
<dbReference type="SUPFAM" id="SSF88659">
    <property type="entry name" value="Sigma3 and sigma4 domains of RNA polymerase sigma factors"/>
    <property type="match status" value="1"/>
</dbReference>
<dbReference type="InterPro" id="IPR036388">
    <property type="entry name" value="WH-like_DNA-bd_sf"/>
</dbReference>
<dbReference type="Proteomes" id="UP001597400">
    <property type="component" value="Unassembled WGS sequence"/>
</dbReference>
<evidence type="ECO:0000256" key="6">
    <source>
        <dbReference type="RuleBase" id="RU000716"/>
    </source>
</evidence>
<evidence type="ECO:0000256" key="1">
    <source>
        <dbReference type="ARBA" id="ARBA00010641"/>
    </source>
</evidence>
<reference evidence="10" key="1">
    <citation type="journal article" date="2019" name="Int. J. Syst. Evol. Microbiol.">
        <title>The Global Catalogue of Microorganisms (GCM) 10K type strain sequencing project: providing services to taxonomists for standard genome sequencing and annotation.</title>
        <authorList>
            <consortium name="The Broad Institute Genomics Platform"/>
            <consortium name="The Broad Institute Genome Sequencing Center for Infectious Disease"/>
            <person name="Wu L."/>
            <person name="Ma J."/>
        </authorList>
    </citation>
    <scope>NUCLEOTIDE SEQUENCE [LARGE SCALE GENOMIC DNA]</scope>
    <source>
        <strain evidence="10">CGMCC 1.12702</strain>
    </source>
</reference>
<sequence>MAWRGERPGLDDHDPDIAMLARVGRGDAAAIRMLVAAKLPRIVGLATRLLRDPAAAEDVAQEAFVRVWRIAAKWQPGTARFDTWLHTVVLNLCRDRLRRRREVSDDVVPETADPAPDAEAGLIAAERDHRVVTAIGGLPERQRDAILLVHYQDLSGAEAAAVLDVSIEALESLLARGRRTLRARLSPSQEDEAHD</sequence>
<keyword evidence="2 6" id="KW-0805">Transcription regulation</keyword>
<feature type="domain" description="RNA polymerase sigma-70 region 2" evidence="7">
    <location>
        <begin position="34"/>
        <end position="101"/>
    </location>
</feature>
<evidence type="ECO:0000256" key="5">
    <source>
        <dbReference type="ARBA" id="ARBA00023163"/>
    </source>
</evidence>
<dbReference type="PANTHER" id="PTHR43133:SF8">
    <property type="entry name" value="RNA POLYMERASE SIGMA FACTOR HI_1459-RELATED"/>
    <property type="match status" value="1"/>
</dbReference>
<keyword evidence="4 6" id="KW-0238">DNA-binding</keyword>
<dbReference type="Gene3D" id="1.10.1740.10">
    <property type="match status" value="1"/>
</dbReference>
<keyword evidence="3 6" id="KW-0731">Sigma factor</keyword>
<dbReference type="InterPro" id="IPR013325">
    <property type="entry name" value="RNA_pol_sigma_r2"/>
</dbReference>
<dbReference type="NCBIfam" id="NF004113">
    <property type="entry name" value="PRK05602.1"/>
    <property type="match status" value="1"/>
</dbReference>
<dbReference type="EMBL" id="JBHUGS010000004">
    <property type="protein sequence ID" value="MFD1951966.1"/>
    <property type="molecule type" value="Genomic_DNA"/>
</dbReference>
<evidence type="ECO:0000256" key="4">
    <source>
        <dbReference type="ARBA" id="ARBA00023125"/>
    </source>
</evidence>
<evidence type="ECO:0000313" key="10">
    <source>
        <dbReference type="Proteomes" id="UP001597400"/>
    </source>
</evidence>
<dbReference type="SUPFAM" id="SSF88946">
    <property type="entry name" value="Sigma2 domain of RNA polymerase sigma factors"/>
    <property type="match status" value="1"/>
</dbReference>
<dbReference type="NCBIfam" id="TIGR02937">
    <property type="entry name" value="sigma70-ECF"/>
    <property type="match status" value="1"/>
</dbReference>
<evidence type="ECO:0000259" key="8">
    <source>
        <dbReference type="Pfam" id="PF08281"/>
    </source>
</evidence>
<evidence type="ECO:0000256" key="3">
    <source>
        <dbReference type="ARBA" id="ARBA00023082"/>
    </source>
</evidence>
<dbReference type="PROSITE" id="PS01063">
    <property type="entry name" value="SIGMA70_ECF"/>
    <property type="match status" value="1"/>
</dbReference>